<organism evidence="7 8">
    <name type="scientific">Shouchella clausii</name>
    <name type="common">Alkalihalobacillus clausii</name>
    <dbReference type="NCBI Taxonomy" id="79880"/>
    <lineage>
        <taxon>Bacteria</taxon>
        <taxon>Bacillati</taxon>
        <taxon>Bacillota</taxon>
        <taxon>Bacilli</taxon>
        <taxon>Bacillales</taxon>
        <taxon>Bacillaceae</taxon>
        <taxon>Shouchella</taxon>
    </lineage>
</organism>
<evidence type="ECO:0000256" key="6">
    <source>
        <dbReference type="SAM" id="Phobius"/>
    </source>
</evidence>
<name>A0A268P4P7_SHOCL</name>
<feature type="transmembrane region" description="Helical" evidence="6">
    <location>
        <begin position="59"/>
        <end position="81"/>
    </location>
</feature>
<dbReference type="GO" id="GO:0005886">
    <property type="term" value="C:plasma membrane"/>
    <property type="evidence" value="ECO:0007669"/>
    <property type="project" value="UniProtKB-ARBA"/>
</dbReference>
<dbReference type="Pfam" id="PF02361">
    <property type="entry name" value="CbiQ"/>
    <property type="match status" value="1"/>
</dbReference>
<sequence length="265" mass="30250">MEYKWKETWLSRVNPSLKLVTTIIGFIAIIFVHNPNALLVLFLASLFLLFCFSGHPRKFVLLYCLPFLLLFISSSSAMVLFGKGETTWFHYGLIHITEESFYRGIHLGLRASTFAVLGLLFALTTKPVLLFYSLMQQLKLPANIAYSFMASIRMLPIMVSEFQTLHYAYRIRGLDLGKGATGFLKKMRFFSVPLLAQAIRRAQRIAIAMEAKQFNGAAKRTYFYKIGYSKWDVLFLTTCFAFVSASALLGGLEWFLPVGDVRHYE</sequence>
<evidence type="ECO:0000313" key="8">
    <source>
        <dbReference type="Proteomes" id="UP000216207"/>
    </source>
</evidence>
<proteinExistence type="predicted"/>
<keyword evidence="2" id="KW-1003">Cell membrane</keyword>
<accession>A0A268P4P7</accession>
<keyword evidence="5 6" id="KW-0472">Membrane</keyword>
<dbReference type="RefSeq" id="WP_095326084.1">
    <property type="nucleotide sequence ID" value="NZ_NPCC01000004.1"/>
</dbReference>
<dbReference type="Proteomes" id="UP000216207">
    <property type="component" value="Unassembled WGS sequence"/>
</dbReference>
<evidence type="ECO:0000256" key="3">
    <source>
        <dbReference type="ARBA" id="ARBA00022692"/>
    </source>
</evidence>
<evidence type="ECO:0000256" key="2">
    <source>
        <dbReference type="ARBA" id="ARBA00022475"/>
    </source>
</evidence>
<dbReference type="InterPro" id="IPR051611">
    <property type="entry name" value="ECF_transporter_component"/>
</dbReference>
<evidence type="ECO:0000313" key="7">
    <source>
        <dbReference type="EMBL" id="PAE90736.1"/>
    </source>
</evidence>
<keyword evidence="4 6" id="KW-1133">Transmembrane helix</keyword>
<dbReference type="PANTHER" id="PTHR34857">
    <property type="entry name" value="SLL0384 PROTEIN"/>
    <property type="match status" value="1"/>
</dbReference>
<comment type="subcellular location">
    <subcellularLocation>
        <location evidence="1">Membrane</location>
        <topology evidence="1">Multi-pass membrane protein</topology>
    </subcellularLocation>
</comment>
<evidence type="ECO:0000256" key="4">
    <source>
        <dbReference type="ARBA" id="ARBA00022989"/>
    </source>
</evidence>
<dbReference type="PANTHER" id="PTHR34857:SF2">
    <property type="entry name" value="SLL0384 PROTEIN"/>
    <property type="match status" value="1"/>
</dbReference>
<dbReference type="AlphaFoldDB" id="A0A268P4P7"/>
<evidence type="ECO:0000256" key="1">
    <source>
        <dbReference type="ARBA" id="ARBA00004141"/>
    </source>
</evidence>
<evidence type="ECO:0000256" key="5">
    <source>
        <dbReference type="ARBA" id="ARBA00023136"/>
    </source>
</evidence>
<feature type="transmembrane region" description="Helical" evidence="6">
    <location>
        <begin position="111"/>
        <end position="132"/>
    </location>
</feature>
<protein>
    <submittedName>
        <fullName evidence="7">ABC transporter permease</fullName>
    </submittedName>
</protein>
<feature type="transmembrane region" description="Helical" evidence="6">
    <location>
        <begin position="233"/>
        <end position="256"/>
    </location>
</feature>
<dbReference type="InterPro" id="IPR003339">
    <property type="entry name" value="ABC/ECF_trnsptr_transmembrane"/>
</dbReference>
<dbReference type="EMBL" id="NPCC01000004">
    <property type="protein sequence ID" value="PAE90736.1"/>
    <property type="molecule type" value="Genomic_DNA"/>
</dbReference>
<feature type="transmembrane region" description="Helical" evidence="6">
    <location>
        <begin position="20"/>
        <end position="52"/>
    </location>
</feature>
<reference evidence="7 8" key="1">
    <citation type="submission" date="2017-07" db="EMBL/GenBank/DDBJ databases">
        <title>Isolation and whole genome analysis of endospore-forming bacteria from heroin.</title>
        <authorList>
            <person name="Kalinowski J."/>
            <person name="Ahrens B."/>
            <person name="Al-Dilaimi A."/>
            <person name="Winkler A."/>
            <person name="Wibberg D."/>
            <person name="Schleenbecker U."/>
            <person name="Ruckert C."/>
            <person name="Wolfel R."/>
            <person name="Grass G."/>
        </authorList>
    </citation>
    <scope>NUCLEOTIDE SEQUENCE [LARGE SCALE GENOMIC DNA]</scope>
    <source>
        <strain evidence="7 8">7539</strain>
    </source>
</reference>
<gene>
    <name evidence="7" type="ORF">CHH72_02320</name>
</gene>
<keyword evidence="3 6" id="KW-0812">Transmembrane</keyword>
<comment type="caution">
    <text evidence="7">The sequence shown here is derived from an EMBL/GenBank/DDBJ whole genome shotgun (WGS) entry which is preliminary data.</text>
</comment>
<dbReference type="CDD" id="cd16914">
    <property type="entry name" value="EcfT"/>
    <property type="match status" value="1"/>
</dbReference>